<keyword evidence="6" id="KW-0378">Hydrolase</keyword>
<feature type="binding site" evidence="4">
    <location>
        <position position="135"/>
    </location>
    <ligand>
        <name>Zn(2+)</name>
        <dbReference type="ChEBI" id="CHEBI:29105"/>
    </ligand>
</feature>
<dbReference type="PANTHER" id="PTHR11085:SF10">
    <property type="entry name" value="NAD-DEPENDENT PROTEIN DEACYLASE SIRTUIN-5, MITOCHONDRIAL-RELATED"/>
    <property type="match status" value="1"/>
</dbReference>
<dbReference type="AlphaFoldDB" id="A0A5C5W7Y4"/>
<dbReference type="InterPro" id="IPR026590">
    <property type="entry name" value="Ssirtuin_cat_dom"/>
</dbReference>
<name>A0A5C5W7Y4_9PLAN</name>
<evidence type="ECO:0000256" key="3">
    <source>
        <dbReference type="ARBA" id="ARBA00023027"/>
    </source>
</evidence>
<dbReference type="NCBIfam" id="NF001753">
    <property type="entry name" value="PRK00481.1-3"/>
    <property type="match status" value="1"/>
</dbReference>
<protein>
    <recommendedName>
        <fullName evidence="1">protein acetyllysine N-acetyltransferase</fullName>
        <ecNumber evidence="1">2.3.1.286</ecNumber>
    </recommendedName>
</protein>
<dbReference type="InterPro" id="IPR050134">
    <property type="entry name" value="NAD-dep_sirtuin_deacylases"/>
</dbReference>
<feature type="active site" description="Proton acceptor" evidence="4">
    <location>
        <position position="124"/>
    </location>
</feature>
<reference evidence="6 7" key="1">
    <citation type="submission" date="2019-02" db="EMBL/GenBank/DDBJ databases">
        <title>Deep-cultivation of Planctomycetes and their phenomic and genomic characterization uncovers novel biology.</title>
        <authorList>
            <person name="Wiegand S."/>
            <person name="Jogler M."/>
            <person name="Boedeker C."/>
            <person name="Pinto D."/>
            <person name="Vollmers J."/>
            <person name="Rivas-Marin E."/>
            <person name="Kohn T."/>
            <person name="Peeters S.H."/>
            <person name="Heuer A."/>
            <person name="Rast P."/>
            <person name="Oberbeckmann S."/>
            <person name="Bunk B."/>
            <person name="Jeske O."/>
            <person name="Meyerdierks A."/>
            <person name="Storesund J.E."/>
            <person name="Kallscheuer N."/>
            <person name="Luecker S."/>
            <person name="Lage O.M."/>
            <person name="Pohl T."/>
            <person name="Merkel B.J."/>
            <person name="Hornburger P."/>
            <person name="Mueller R.-W."/>
            <person name="Bruemmer F."/>
            <person name="Labrenz M."/>
            <person name="Spormann A.M."/>
            <person name="Op Den Camp H."/>
            <person name="Overmann J."/>
            <person name="Amann R."/>
            <person name="Jetten M.S.M."/>
            <person name="Mascher T."/>
            <person name="Medema M.H."/>
            <person name="Devos D.P."/>
            <person name="Kaster A.-K."/>
            <person name="Ovreas L."/>
            <person name="Rohde M."/>
            <person name="Galperin M.Y."/>
            <person name="Jogler C."/>
        </authorList>
    </citation>
    <scope>NUCLEOTIDE SEQUENCE [LARGE SCALE GENOMIC DNA]</scope>
    <source>
        <strain evidence="6 7">KOR42</strain>
    </source>
</reference>
<dbReference type="PANTHER" id="PTHR11085">
    <property type="entry name" value="NAD-DEPENDENT PROTEIN DEACYLASE SIRTUIN-5, MITOCHONDRIAL-RELATED"/>
    <property type="match status" value="1"/>
</dbReference>
<evidence type="ECO:0000313" key="7">
    <source>
        <dbReference type="Proteomes" id="UP000317243"/>
    </source>
</evidence>
<accession>A0A5C5W7Y4</accession>
<dbReference type="InterPro" id="IPR026591">
    <property type="entry name" value="Sirtuin_cat_small_dom_sf"/>
</dbReference>
<keyword evidence="7" id="KW-1185">Reference proteome</keyword>
<dbReference type="GO" id="GO:0046872">
    <property type="term" value="F:metal ion binding"/>
    <property type="evidence" value="ECO:0007669"/>
    <property type="project" value="UniProtKB-KW"/>
</dbReference>
<gene>
    <name evidence="6" type="primary">cobB_2</name>
    <name evidence="6" type="ORF">KOR42_43500</name>
</gene>
<dbReference type="RefSeq" id="WP_146511720.1">
    <property type="nucleotide sequence ID" value="NZ_SIHI01000028.1"/>
</dbReference>
<evidence type="ECO:0000256" key="4">
    <source>
        <dbReference type="PROSITE-ProRule" id="PRU00236"/>
    </source>
</evidence>
<keyword evidence="4" id="KW-0862">Zinc</keyword>
<dbReference type="EC" id="2.3.1.286" evidence="1"/>
<evidence type="ECO:0000256" key="1">
    <source>
        <dbReference type="ARBA" id="ARBA00012928"/>
    </source>
</evidence>
<organism evidence="6 7">
    <name type="scientific">Thalassoglobus neptunius</name>
    <dbReference type="NCBI Taxonomy" id="1938619"/>
    <lineage>
        <taxon>Bacteria</taxon>
        <taxon>Pseudomonadati</taxon>
        <taxon>Planctomycetota</taxon>
        <taxon>Planctomycetia</taxon>
        <taxon>Planctomycetales</taxon>
        <taxon>Planctomycetaceae</taxon>
        <taxon>Thalassoglobus</taxon>
    </lineage>
</organism>
<feature type="binding site" evidence="4">
    <location>
        <position position="157"/>
    </location>
    <ligand>
        <name>Zn(2+)</name>
        <dbReference type="ChEBI" id="CHEBI:29105"/>
    </ligand>
</feature>
<dbReference type="Pfam" id="PF02146">
    <property type="entry name" value="SIR2"/>
    <property type="match status" value="1"/>
</dbReference>
<dbReference type="SUPFAM" id="SSF52467">
    <property type="entry name" value="DHS-like NAD/FAD-binding domain"/>
    <property type="match status" value="1"/>
</dbReference>
<dbReference type="GO" id="GO:0016787">
    <property type="term" value="F:hydrolase activity"/>
    <property type="evidence" value="ECO:0007669"/>
    <property type="project" value="UniProtKB-KW"/>
</dbReference>
<comment type="caution">
    <text evidence="6">The sequence shown here is derived from an EMBL/GenBank/DDBJ whole genome shotgun (WGS) entry which is preliminary data.</text>
</comment>
<evidence type="ECO:0000256" key="2">
    <source>
        <dbReference type="ARBA" id="ARBA00022679"/>
    </source>
</evidence>
<sequence length="259" mass="29129">MRDQDCLSAIEQVAHWMRSAKSVVAFTGAGISTESGIPDFRSPGGVWSKNRTVYFDDFLRSESERHEYWRQKSQTHVEFARAQPNCAHQILARWESMGMLDGVITQNIDGLHAEAGSRKIWELHGTAREVCCLSCEERWRADSWVEEFLKTDRAPRCPRCNGFLKHATVSFGQALPMETLESAMDSAMRADLILALGLSLVVYPAAEIPERAKQLGARLVIINRDPTPLDSQADVVIRDSLGTSLTNIDQVLHDWNQTE</sequence>
<keyword evidence="3" id="KW-0520">NAD</keyword>
<keyword evidence="2" id="KW-0808">Transferase</keyword>
<feature type="binding site" evidence="4">
    <location>
        <position position="132"/>
    </location>
    <ligand>
        <name>Zn(2+)</name>
        <dbReference type="ChEBI" id="CHEBI:29105"/>
    </ligand>
</feature>
<dbReference type="Gene3D" id="3.40.50.1220">
    <property type="entry name" value="TPP-binding domain"/>
    <property type="match status" value="1"/>
</dbReference>
<dbReference type="InterPro" id="IPR029035">
    <property type="entry name" value="DHS-like_NAD/FAD-binding_dom"/>
</dbReference>
<dbReference type="Proteomes" id="UP000317243">
    <property type="component" value="Unassembled WGS sequence"/>
</dbReference>
<feature type="binding site" evidence="4">
    <location>
        <position position="160"/>
    </location>
    <ligand>
        <name>Zn(2+)</name>
        <dbReference type="ChEBI" id="CHEBI:29105"/>
    </ligand>
</feature>
<proteinExistence type="predicted"/>
<dbReference type="InterPro" id="IPR003000">
    <property type="entry name" value="Sirtuin"/>
</dbReference>
<feature type="domain" description="Deacetylase sirtuin-type" evidence="5">
    <location>
        <begin position="3"/>
        <end position="259"/>
    </location>
</feature>
<dbReference type="CDD" id="cd01407">
    <property type="entry name" value="SIR2-fam"/>
    <property type="match status" value="1"/>
</dbReference>
<dbReference type="EMBL" id="SIHI01000028">
    <property type="protein sequence ID" value="TWT46373.1"/>
    <property type="molecule type" value="Genomic_DNA"/>
</dbReference>
<keyword evidence="4" id="KW-0479">Metal-binding</keyword>
<dbReference type="Gene3D" id="3.30.1600.10">
    <property type="entry name" value="SIR2/SIRT2 'Small Domain"/>
    <property type="match status" value="1"/>
</dbReference>
<evidence type="ECO:0000313" key="6">
    <source>
        <dbReference type="EMBL" id="TWT46373.1"/>
    </source>
</evidence>
<evidence type="ECO:0000259" key="5">
    <source>
        <dbReference type="PROSITE" id="PS50305"/>
    </source>
</evidence>
<dbReference type="GO" id="GO:0070403">
    <property type="term" value="F:NAD+ binding"/>
    <property type="evidence" value="ECO:0007669"/>
    <property type="project" value="InterPro"/>
</dbReference>
<dbReference type="PROSITE" id="PS50305">
    <property type="entry name" value="SIRTUIN"/>
    <property type="match status" value="1"/>
</dbReference>
<dbReference type="GO" id="GO:0017136">
    <property type="term" value="F:histone deacetylase activity, NAD-dependent"/>
    <property type="evidence" value="ECO:0007669"/>
    <property type="project" value="TreeGrafter"/>
</dbReference>
<dbReference type="OrthoDB" id="9800582at2"/>